<feature type="domain" description="PKS/mFAS DH" evidence="11">
    <location>
        <begin position="938"/>
        <end position="1238"/>
    </location>
</feature>
<dbReference type="InterPro" id="IPR018201">
    <property type="entry name" value="Ketoacyl_synth_AS"/>
</dbReference>
<feature type="active site" description="Proton acceptor; for dehydratase activity" evidence="7">
    <location>
        <position position="970"/>
    </location>
</feature>
<feature type="domain" description="Ketosynthase family 3 (KS3)" evidence="10">
    <location>
        <begin position="4"/>
        <end position="440"/>
    </location>
</feature>
<evidence type="ECO:0000259" key="11">
    <source>
        <dbReference type="PROSITE" id="PS52019"/>
    </source>
</evidence>
<evidence type="ECO:0000313" key="13">
    <source>
        <dbReference type="Proteomes" id="UP000696573"/>
    </source>
</evidence>
<dbReference type="InterPro" id="IPR006162">
    <property type="entry name" value="Ppantetheine_attach_site"/>
</dbReference>
<evidence type="ECO:0000259" key="9">
    <source>
        <dbReference type="PROSITE" id="PS50075"/>
    </source>
</evidence>
<dbReference type="PANTHER" id="PTHR43775">
    <property type="entry name" value="FATTY ACID SYNTHASE"/>
    <property type="match status" value="1"/>
</dbReference>
<dbReference type="InterPro" id="IPR009081">
    <property type="entry name" value="PP-bd_ACP"/>
</dbReference>
<dbReference type="SUPFAM" id="SSF53335">
    <property type="entry name" value="S-adenosyl-L-methionine-dependent methyltransferases"/>
    <property type="match status" value="1"/>
</dbReference>
<keyword evidence="4" id="KW-0808">Transferase</keyword>
<dbReference type="SMART" id="SM00827">
    <property type="entry name" value="PKS_AT"/>
    <property type="match status" value="1"/>
</dbReference>
<dbReference type="InterPro" id="IPR001227">
    <property type="entry name" value="Ac_transferase_dom_sf"/>
</dbReference>
<dbReference type="Gene3D" id="1.10.1200.10">
    <property type="entry name" value="ACP-like"/>
    <property type="match status" value="1"/>
</dbReference>
<dbReference type="InterPro" id="IPR036291">
    <property type="entry name" value="NAD(P)-bd_dom_sf"/>
</dbReference>
<dbReference type="InterPro" id="IPR016035">
    <property type="entry name" value="Acyl_Trfase/lysoPLipase"/>
</dbReference>
<feature type="active site" description="Proton donor; for dehydratase activity" evidence="7">
    <location>
        <position position="1144"/>
    </location>
</feature>
<keyword evidence="1" id="KW-0596">Phosphopantetheine</keyword>
<dbReference type="OrthoDB" id="329835at2759"/>
<feature type="compositionally biased region" description="Basic and acidic residues" evidence="8">
    <location>
        <begin position="2519"/>
        <end position="2532"/>
    </location>
</feature>
<sequence length="2532" mass="277251">MANQEPIAIVGIGCRFPGNGNTPSALWDVLREPRDLLTPIPEDRFSVEGHYHEDNKVGGHSNVKSSYFLEGKGFHRKFDAKFFGISPVEAHALDPQVRLLLETVYEAMEDSGHSIDQLHGSDTAVHSGVLMHDYEIIMGRDSLFSSRYHSTGITLSLIANRVSYFFNWHGPSMMLDTACSSSLYAVHLAIQQLRSGGSKLAVATGCNLLLDPLPYVSQSKMGMLSPTGRSRMWDSGANGYARGEGVAAIILKPLSRAQVDGDPIHAIIRETGLNQDGRTPGITVPSAKAQMALMRDCYARAGLDLNNQYDRPQYFEAHGTGTPTGDPIEAEAISTTFFGNAENEAFSPLHVGGVKTVIGHTEGTAGLASIIKVVLAMKHGIIPANLLFEHLNPRIEPFIKNLRVPTAALKWPVLPENQPRRASVNSFGFGGANAHAIIEGYTSKLPQTDNATVFSPFIFSAASQASLLSYLISFKNYISSRGTELSMRDLAFTLHSRRTRHAFAVSFSAASPAELLNKLDQKIEEVRANPDDGPGIRSAPTSNDGPRILGIFTGQGAQWPRMCANLITHSPGARRIIDGFDAHLAALPPAMRPDWSIAEELLKDQASSRVHDPAVAQTVCVATQLLVTDILKATGVKFTAVVGHSSGEIAASYAAGRISAGDAILMSWHRGLSVSQEQADGKPGTMMAVGSTQEDVQQLLDEPEFKDRAWIAAVNSGSSLTISGDADAIDEIYDVLRDESKFARRLKINRAYHSPHMIGSSKYYTKYQDTMSIEPGAPTECSWFSSVSGEDNASLQDELKGPYWVRNLLNPVLFKHAVEKAWNERGPYDIAIEIGPHPALKGPTLQIIQDIAGRPISYTSLLERGLNNLDSIADGLGYLSCHVGKGVVDLKAYDIFLSDDATFNVLQDLPPYSWNHSTEYWHMSRQTSAIAHRPDKVHELLGHLTPDSTDREQIWRHSICPRELPWLSGHRVQGQIVYPGAAYIVTVIEACLKLTTDQSVSLIEVLDITMGQALTFDDDESQVEVIFSLTGIEHQNNPSRITGNFNCSAAKAASDSTLDSLAHGKVCILLGAPSHTALPGGSSHPTNLLSVDSDTFYTATRELDYDFSGHFRGLSDVKRKHGVSTGFLPGVNAPSMLIHPAMLDALFQSIVAAVSAPNDRRLMSAHIPNRIDAIRVNPSLCEAQRQSSQRPAFEAVCELSSNLSSVKGHSNLFPQESDYSMMAVEGVNMVALSRATAENDRVMFASTPLELASPDISQLNVTPKAINEQLELVKLLLRVACFYLRMLEQGVPVDDPSRIEGPYTPFFQYASHTLASFRDGALSIWTPDWETDTFETIDKLLDSCPRRPDVQLLQALGSKLADIVMGHASPIEIGMEDDQLGKYYKTAFGMQEALSILSPTVGQILHRHPRIRCLEVGAGTASATQAILREHGDLFSEYTFTDISSGFFPAAQANLGELADRVLFKPLDINQDPCSQGFEPHSYDMIIASMVLHATPYVTKTLENVRRLLKPGGYLVVLEIQKNIPAYSVAIFGAFTGWWVGADDGRALSPCLDVPEWNELLCRTGFSGCDTSLFDPNTMVNPVLVFVSQAVDERVAGLRNPLANPPPQKIFLKIVILSRTAPESSSIVQQLTSLLLPFYASISHYADPTEIPPEALDSETLLLSLIDLDKPFFQDLSEASWISMRTSLERIGSLVWVTKGRLSANPHSNLMVGLLRSAPSELPHLTTQFLDFEDEGDLTARNLATTVLQFAGASWLKKEGTYADILHTIEPELIFQKGGRVMIPRMKTEQAMNNRYNASRRAIISKIPAARACIGEGPMKRGYYVREDRTLEGAREAKAPEVRVSHSFLKPIRFSRDVSLFLSIGERIDTSEQVLSLSLSNAAVVRPEAFVKLDSFPTNISPTNLLRLVSLYQISSLILGDSDEGTRILIHDADPALQESLRAEGRRRNVEVLCTTTCDHVSGDPYQLHPNAAARSIRALQPDLITSFVDFGVAGEAQRVSQRILHHLNVACRRETAKSIFGGFTRKLSKRSKEAIQNTLQNAISDASSSLSDTSTEDANTILPKDVDNIDLDIAHRYIVDWGTEAEVEALVEPADTFPLFSKETTYWLVGLTGTLGCSLCQWMLRNGARYFVLTSRNPKIEPDWLKTMASQQAIIKITSCDITIMQDLEKTYDDICSSMPPIRGVFQGSMVLHDIGLPSMGLEHLQTVLLPKVEGSINLNKLFQNNSLDFFLFFSSVTSVVGTPGQAAYSAANLFMASLAEQRRRRGLRSAVLNIGPVIGAGYITRTMPDLGNMLLLDLYPLCESDFHLLIAEGIAACQSKSDRPVDITTGVKQVRRNEGIQPNWVHSPIMSHWILNNETAHVESSKSKVSLKDQLAAARNGEEVFSLVRGAILGKLFALLRLETDAGNFDDGTWLDELGVDSLMATELRSFLMKVFNVNVPVLRIMGGISFKELAATVVDVLDPSMIPNAKTKSVADVAQISTDIVQGQSGGSEHSAQGSEVSNGELGEQPWTLVESTDREHKPDTEALE</sequence>
<dbReference type="InterPro" id="IPR013217">
    <property type="entry name" value="Methyltransf_12"/>
</dbReference>
<dbReference type="InterPro" id="IPR057326">
    <property type="entry name" value="KR_dom"/>
</dbReference>
<dbReference type="InterPro" id="IPR032821">
    <property type="entry name" value="PKS_assoc"/>
</dbReference>
<dbReference type="Gene3D" id="3.40.50.720">
    <property type="entry name" value="NAD(P)-binding Rossmann-like Domain"/>
    <property type="match status" value="1"/>
</dbReference>
<dbReference type="InterPro" id="IPR042104">
    <property type="entry name" value="PKS_dehydratase_sf"/>
</dbReference>
<feature type="compositionally biased region" description="Polar residues" evidence="8">
    <location>
        <begin position="2489"/>
        <end position="2505"/>
    </location>
</feature>
<keyword evidence="5" id="KW-0560">Oxidoreductase</keyword>
<dbReference type="GO" id="GO:0006633">
    <property type="term" value="P:fatty acid biosynthetic process"/>
    <property type="evidence" value="ECO:0007669"/>
    <property type="project" value="InterPro"/>
</dbReference>
<evidence type="ECO:0000256" key="8">
    <source>
        <dbReference type="SAM" id="MobiDB-lite"/>
    </source>
</evidence>
<dbReference type="EMBL" id="CABFNQ020000715">
    <property type="protein sequence ID" value="CAH0025860.1"/>
    <property type="molecule type" value="Genomic_DNA"/>
</dbReference>
<dbReference type="GO" id="GO:0004315">
    <property type="term" value="F:3-oxoacyl-[acyl-carrier-protein] synthase activity"/>
    <property type="evidence" value="ECO:0007669"/>
    <property type="project" value="InterPro"/>
</dbReference>
<dbReference type="PROSITE" id="PS52004">
    <property type="entry name" value="KS3_2"/>
    <property type="match status" value="1"/>
</dbReference>
<dbReference type="InterPro" id="IPR020806">
    <property type="entry name" value="PKS_PP-bd"/>
</dbReference>
<dbReference type="InterPro" id="IPR014030">
    <property type="entry name" value="Ketoacyl_synth_N"/>
</dbReference>
<comment type="caution">
    <text evidence="12">The sequence shown here is derived from an EMBL/GenBank/DDBJ whole genome shotgun (WGS) entry which is preliminary data.</text>
</comment>
<dbReference type="CDD" id="cd00833">
    <property type="entry name" value="PKS"/>
    <property type="match status" value="1"/>
</dbReference>
<dbReference type="GO" id="GO:0008168">
    <property type="term" value="F:methyltransferase activity"/>
    <property type="evidence" value="ECO:0007669"/>
    <property type="project" value="UniProtKB-KW"/>
</dbReference>
<dbReference type="InterPro" id="IPR014031">
    <property type="entry name" value="Ketoacyl_synth_C"/>
</dbReference>
<feature type="domain" description="Carrier" evidence="9">
    <location>
        <begin position="2385"/>
        <end position="2464"/>
    </location>
</feature>
<accession>A0A9N9VP50</accession>
<keyword evidence="2" id="KW-0597">Phosphoprotein</keyword>
<dbReference type="Pfam" id="PF00698">
    <property type="entry name" value="Acyl_transf_1"/>
    <property type="match status" value="1"/>
</dbReference>
<dbReference type="SUPFAM" id="SSF55048">
    <property type="entry name" value="Probable ACP-binding domain of malonyl-CoA ACP transacylase"/>
    <property type="match status" value="1"/>
</dbReference>
<dbReference type="SUPFAM" id="SSF51735">
    <property type="entry name" value="NAD(P)-binding Rossmann-fold domains"/>
    <property type="match status" value="1"/>
</dbReference>
<evidence type="ECO:0000256" key="3">
    <source>
        <dbReference type="ARBA" id="ARBA00022603"/>
    </source>
</evidence>
<dbReference type="Gene3D" id="3.40.47.10">
    <property type="match status" value="1"/>
</dbReference>
<evidence type="ECO:0000259" key="10">
    <source>
        <dbReference type="PROSITE" id="PS52004"/>
    </source>
</evidence>
<keyword evidence="13" id="KW-1185">Reference proteome</keyword>
<keyword evidence="3" id="KW-0489">Methyltransferase</keyword>
<dbReference type="GO" id="GO:0031177">
    <property type="term" value="F:phosphopantetheine binding"/>
    <property type="evidence" value="ECO:0007669"/>
    <property type="project" value="InterPro"/>
</dbReference>
<dbReference type="SMART" id="SM00826">
    <property type="entry name" value="PKS_DH"/>
    <property type="match status" value="1"/>
</dbReference>
<feature type="region of interest" description="Disordered" evidence="8">
    <location>
        <begin position="2489"/>
        <end position="2532"/>
    </location>
</feature>
<dbReference type="GO" id="GO:0032259">
    <property type="term" value="P:methylation"/>
    <property type="evidence" value="ECO:0007669"/>
    <property type="project" value="UniProtKB-KW"/>
</dbReference>
<evidence type="ECO:0000256" key="6">
    <source>
        <dbReference type="ARBA" id="ARBA00023268"/>
    </source>
</evidence>
<evidence type="ECO:0000256" key="1">
    <source>
        <dbReference type="ARBA" id="ARBA00022450"/>
    </source>
</evidence>
<dbReference type="Gene3D" id="3.10.129.110">
    <property type="entry name" value="Polyketide synthase dehydratase"/>
    <property type="match status" value="1"/>
</dbReference>
<dbReference type="InterPro" id="IPR049900">
    <property type="entry name" value="PKS_mFAS_DH"/>
</dbReference>
<dbReference type="Pfam" id="PF08242">
    <property type="entry name" value="Methyltransf_12"/>
    <property type="match status" value="1"/>
</dbReference>
<dbReference type="InterPro" id="IPR050091">
    <property type="entry name" value="PKS_NRPS_Biosynth_Enz"/>
</dbReference>
<dbReference type="Gene3D" id="3.40.366.10">
    <property type="entry name" value="Malonyl-Coenzyme A Acyl Carrier Protein, domain 2"/>
    <property type="match status" value="1"/>
</dbReference>
<dbReference type="Pfam" id="PF16197">
    <property type="entry name" value="KAsynt_C_assoc"/>
    <property type="match status" value="1"/>
</dbReference>
<dbReference type="PANTHER" id="PTHR43775:SF20">
    <property type="entry name" value="HYBRID PKS-NRPS SYNTHETASE APDA"/>
    <property type="match status" value="1"/>
</dbReference>
<dbReference type="InterPro" id="IPR016039">
    <property type="entry name" value="Thiolase-like"/>
</dbReference>
<dbReference type="InterPro" id="IPR020807">
    <property type="entry name" value="PKS_DH"/>
</dbReference>
<dbReference type="Pfam" id="PF00550">
    <property type="entry name" value="PP-binding"/>
    <property type="match status" value="1"/>
</dbReference>
<dbReference type="InterPro" id="IPR013968">
    <property type="entry name" value="PKS_KR"/>
</dbReference>
<dbReference type="Proteomes" id="UP000696573">
    <property type="component" value="Unassembled WGS sequence"/>
</dbReference>
<evidence type="ECO:0000256" key="7">
    <source>
        <dbReference type="PROSITE-ProRule" id="PRU01363"/>
    </source>
</evidence>
<dbReference type="GO" id="GO:0016491">
    <property type="term" value="F:oxidoreductase activity"/>
    <property type="evidence" value="ECO:0007669"/>
    <property type="project" value="UniProtKB-KW"/>
</dbReference>
<dbReference type="CDD" id="cd02440">
    <property type="entry name" value="AdoMet_MTases"/>
    <property type="match status" value="1"/>
</dbReference>
<dbReference type="Pfam" id="PF00109">
    <property type="entry name" value="ketoacyl-synt"/>
    <property type="match status" value="1"/>
</dbReference>
<dbReference type="PROSITE" id="PS00012">
    <property type="entry name" value="PHOSPHOPANTETHEINE"/>
    <property type="match status" value="1"/>
</dbReference>
<dbReference type="PROSITE" id="PS00606">
    <property type="entry name" value="KS3_1"/>
    <property type="match status" value="1"/>
</dbReference>
<organism evidence="12 13">
    <name type="scientific">Clonostachys rhizophaga</name>
    <dbReference type="NCBI Taxonomy" id="160324"/>
    <lineage>
        <taxon>Eukaryota</taxon>
        <taxon>Fungi</taxon>
        <taxon>Dikarya</taxon>
        <taxon>Ascomycota</taxon>
        <taxon>Pezizomycotina</taxon>
        <taxon>Sordariomycetes</taxon>
        <taxon>Hypocreomycetidae</taxon>
        <taxon>Hypocreales</taxon>
        <taxon>Bionectriaceae</taxon>
        <taxon>Clonostachys</taxon>
    </lineage>
</organism>
<dbReference type="InterPro" id="IPR020841">
    <property type="entry name" value="PKS_Beta-ketoAc_synthase_dom"/>
</dbReference>
<gene>
    <name evidence="12" type="ORF">CRHIZ90672A_00008565</name>
</gene>
<dbReference type="Pfam" id="PF08659">
    <property type="entry name" value="KR"/>
    <property type="match status" value="1"/>
</dbReference>
<evidence type="ECO:0000256" key="2">
    <source>
        <dbReference type="ARBA" id="ARBA00022553"/>
    </source>
</evidence>
<dbReference type="GO" id="GO:0044550">
    <property type="term" value="P:secondary metabolite biosynthetic process"/>
    <property type="evidence" value="ECO:0007669"/>
    <property type="project" value="UniProtKB-ARBA"/>
</dbReference>
<name>A0A9N9VP50_9HYPO</name>
<evidence type="ECO:0000256" key="4">
    <source>
        <dbReference type="ARBA" id="ARBA00022679"/>
    </source>
</evidence>
<protein>
    <submittedName>
        <fullName evidence="12">Uncharacterized protein</fullName>
    </submittedName>
</protein>
<dbReference type="SUPFAM" id="SSF52151">
    <property type="entry name" value="FabD/lysophospholipase-like"/>
    <property type="match status" value="1"/>
</dbReference>
<dbReference type="Gene3D" id="3.40.50.150">
    <property type="entry name" value="Vaccinia Virus protein VP39"/>
    <property type="match status" value="1"/>
</dbReference>
<feature type="region of interest" description="N-terminal hotdog fold" evidence="7">
    <location>
        <begin position="938"/>
        <end position="1073"/>
    </location>
</feature>
<evidence type="ECO:0000256" key="5">
    <source>
        <dbReference type="ARBA" id="ARBA00023002"/>
    </source>
</evidence>
<dbReference type="SUPFAM" id="SSF47336">
    <property type="entry name" value="ACP-like"/>
    <property type="match status" value="1"/>
</dbReference>
<dbReference type="PROSITE" id="PS52019">
    <property type="entry name" value="PKS_MFAS_DH"/>
    <property type="match status" value="1"/>
</dbReference>
<dbReference type="SMART" id="SM00822">
    <property type="entry name" value="PKS_KR"/>
    <property type="match status" value="1"/>
</dbReference>
<dbReference type="PROSITE" id="PS50075">
    <property type="entry name" value="CARRIER"/>
    <property type="match status" value="1"/>
</dbReference>
<reference evidence="12" key="1">
    <citation type="submission" date="2021-10" db="EMBL/GenBank/DDBJ databases">
        <authorList>
            <person name="Piombo E."/>
        </authorList>
    </citation>
    <scope>NUCLEOTIDE SEQUENCE</scope>
</reference>
<dbReference type="SMART" id="SM00825">
    <property type="entry name" value="PKS_KS"/>
    <property type="match status" value="1"/>
</dbReference>
<evidence type="ECO:0000313" key="12">
    <source>
        <dbReference type="EMBL" id="CAH0025860.1"/>
    </source>
</evidence>
<dbReference type="Pfam" id="PF02801">
    <property type="entry name" value="Ketoacyl-synt_C"/>
    <property type="match status" value="1"/>
</dbReference>
<dbReference type="Pfam" id="PF21089">
    <property type="entry name" value="PKS_DH_N"/>
    <property type="match status" value="1"/>
</dbReference>
<dbReference type="InterPro" id="IPR049552">
    <property type="entry name" value="PKS_DH_N"/>
</dbReference>
<dbReference type="SUPFAM" id="SSF53901">
    <property type="entry name" value="Thiolase-like"/>
    <property type="match status" value="1"/>
</dbReference>
<dbReference type="InterPro" id="IPR049551">
    <property type="entry name" value="PKS_DH_C"/>
</dbReference>
<dbReference type="Pfam" id="PF14765">
    <property type="entry name" value="PS-DH"/>
    <property type="match status" value="1"/>
</dbReference>
<dbReference type="InterPro" id="IPR014043">
    <property type="entry name" value="Acyl_transferase_dom"/>
</dbReference>
<feature type="region of interest" description="C-terminal hotdog fold" evidence="7">
    <location>
        <begin position="1088"/>
        <end position="1238"/>
    </location>
</feature>
<keyword evidence="6" id="KW-0511">Multifunctional enzyme</keyword>
<dbReference type="GO" id="GO:0004312">
    <property type="term" value="F:fatty acid synthase activity"/>
    <property type="evidence" value="ECO:0007669"/>
    <property type="project" value="TreeGrafter"/>
</dbReference>
<dbReference type="InterPro" id="IPR036736">
    <property type="entry name" value="ACP-like_sf"/>
</dbReference>
<dbReference type="InterPro" id="IPR029063">
    <property type="entry name" value="SAM-dependent_MTases_sf"/>
</dbReference>
<dbReference type="SMART" id="SM00823">
    <property type="entry name" value="PKS_PP"/>
    <property type="match status" value="1"/>
</dbReference>
<proteinExistence type="predicted"/>
<dbReference type="InterPro" id="IPR016036">
    <property type="entry name" value="Malonyl_transacylase_ACP-bd"/>
</dbReference>